<keyword evidence="1" id="KW-0812">Transmembrane</keyword>
<gene>
    <name evidence="2" type="ORF">EV421DRAFT_1432083</name>
</gene>
<name>A0AA39IZP9_9AGAR</name>
<evidence type="ECO:0008006" key="4">
    <source>
        <dbReference type="Google" id="ProtNLM"/>
    </source>
</evidence>
<organism evidence="2 3">
    <name type="scientific">Armillaria borealis</name>
    <dbReference type="NCBI Taxonomy" id="47425"/>
    <lineage>
        <taxon>Eukaryota</taxon>
        <taxon>Fungi</taxon>
        <taxon>Dikarya</taxon>
        <taxon>Basidiomycota</taxon>
        <taxon>Agaricomycotina</taxon>
        <taxon>Agaricomycetes</taxon>
        <taxon>Agaricomycetidae</taxon>
        <taxon>Agaricales</taxon>
        <taxon>Marasmiineae</taxon>
        <taxon>Physalacriaceae</taxon>
        <taxon>Armillaria</taxon>
    </lineage>
</organism>
<accession>A0AA39IZP9</accession>
<dbReference type="AlphaFoldDB" id="A0AA39IZP9"/>
<keyword evidence="1" id="KW-0472">Membrane</keyword>
<feature type="transmembrane region" description="Helical" evidence="1">
    <location>
        <begin position="20"/>
        <end position="36"/>
    </location>
</feature>
<keyword evidence="1" id="KW-1133">Transmembrane helix</keyword>
<evidence type="ECO:0000313" key="2">
    <source>
        <dbReference type="EMBL" id="KAK0433418.1"/>
    </source>
</evidence>
<proteinExistence type="predicted"/>
<evidence type="ECO:0000313" key="3">
    <source>
        <dbReference type="Proteomes" id="UP001175226"/>
    </source>
</evidence>
<protein>
    <recommendedName>
        <fullName evidence="4">Cytochrome P450</fullName>
    </recommendedName>
</protein>
<reference evidence="2" key="1">
    <citation type="submission" date="2023-06" db="EMBL/GenBank/DDBJ databases">
        <authorList>
            <consortium name="Lawrence Berkeley National Laboratory"/>
            <person name="Ahrendt S."/>
            <person name="Sahu N."/>
            <person name="Indic B."/>
            <person name="Wong-Bajracharya J."/>
            <person name="Merenyi Z."/>
            <person name="Ke H.-M."/>
            <person name="Monk M."/>
            <person name="Kocsube S."/>
            <person name="Drula E."/>
            <person name="Lipzen A."/>
            <person name="Balint B."/>
            <person name="Henrissat B."/>
            <person name="Andreopoulos B."/>
            <person name="Martin F.M."/>
            <person name="Harder C.B."/>
            <person name="Rigling D."/>
            <person name="Ford K.L."/>
            <person name="Foster G.D."/>
            <person name="Pangilinan J."/>
            <person name="Papanicolaou A."/>
            <person name="Barry K."/>
            <person name="LaButti K."/>
            <person name="Viragh M."/>
            <person name="Koriabine M."/>
            <person name="Yan M."/>
            <person name="Riley R."/>
            <person name="Champramary S."/>
            <person name="Plett K.L."/>
            <person name="Tsai I.J."/>
            <person name="Slot J."/>
            <person name="Sipos G."/>
            <person name="Plett J."/>
            <person name="Nagy L.G."/>
            <person name="Grigoriev I.V."/>
        </authorList>
    </citation>
    <scope>NUCLEOTIDE SEQUENCE</scope>
    <source>
        <strain evidence="2">FPL87.14</strain>
    </source>
</reference>
<evidence type="ECO:0000256" key="1">
    <source>
        <dbReference type="SAM" id="Phobius"/>
    </source>
</evidence>
<dbReference type="EMBL" id="JAUEPT010000081">
    <property type="protein sequence ID" value="KAK0433418.1"/>
    <property type="molecule type" value="Genomic_DNA"/>
</dbReference>
<sequence length="108" mass="11952">MRRILRSLPAAMFSSETSSLVIPLLVVFAVVAYVRFSRARKLSLPDGPKPTWFIGNVLQIQSSHPEETFTEWGAVYASPQSSSAAFKPLKNYLSAGVLYIPIARVSCY</sequence>
<dbReference type="Proteomes" id="UP001175226">
    <property type="component" value="Unassembled WGS sequence"/>
</dbReference>
<keyword evidence="3" id="KW-1185">Reference proteome</keyword>
<comment type="caution">
    <text evidence="2">The sequence shown here is derived from an EMBL/GenBank/DDBJ whole genome shotgun (WGS) entry which is preliminary data.</text>
</comment>